<organism evidence="1 2">
    <name type="scientific">Motilibacter deserti</name>
    <dbReference type="NCBI Taxonomy" id="2714956"/>
    <lineage>
        <taxon>Bacteria</taxon>
        <taxon>Bacillati</taxon>
        <taxon>Actinomycetota</taxon>
        <taxon>Actinomycetes</taxon>
        <taxon>Motilibacterales</taxon>
        <taxon>Motilibacteraceae</taxon>
        <taxon>Motilibacter</taxon>
    </lineage>
</organism>
<sequence length="72" mass="8071">MSCIWLSGGGPYDNKDRDLVLYPPPQDGRVVFDAAPGKPFAEYVETADFHDSTLHGRCRVFRYVPQPTGERA</sequence>
<protein>
    <submittedName>
        <fullName evidence="1">Uncharacterized protein</fullName>
    </submittedName>
</protein>
<evidence type="ECO:0000313" key="2">
    <source>
        <dbReference type="Proteomes" id="UP000800981"/>
    </source>
</evidence>
<comment type="caution">
    <text evidence="1">The sequence shown here is derived from an EMBL/GenBank/DDBJ whole genome shotgun (WGS) entry which is preliminary data.</text>
</comment>
<proteinExistence type="predicted"/>
<keyword evidence="2" id="KW-1185">Reference proteome</keyword>
<dbReference type="Proteomes" id="UP000800981">
    <property type="component" value="Unassembled WGS sequence"/>
</dbReference>
<accession>A0ABX0H2A1</accession>
<dbReference type="EMBL" id="JAANNP010000103">
    <property type="protein sequence ID" value="NHC16179.1"/>
    <property type="molecule type" value="Genomic_DNA"/>
</dbReference>
<reference evidence="1 2" key="1">
    <citation type="submission" date="2020-03" db="EMBL/GenBank/DDBJ databases">
        <title>Two novel Motilibacter sp.</title>
        <authorList>
            <person name="Liu S."/>
        </authorList>
    </citation>
    <scope>NUCLEOTIDE SEQUENCE [LARGE SCALE GENOMIC DNA]</scope>
    <source>
        <strain evidence="1 2">E257</strain>
    </source>
</reference>
<name>A0ABX0H2A1_9ACTN</name>
<gene>
    <name evidence="1" type="ORF">G9H71_20545</name>
</gene>
<dbReference type="RefSeq" id="WP_166284645.1">
    <property type="nucleotide sequence ID" value="NZ_JAANNP010000103.1"/>
</dbReference>
<evidence type="ECO:0000313" key="1">
    <source>
        <dbReference type="EMBL" id="NHC16179.1"/>
    </source>
</evidence>